<dbReference type="InterPro" id="IPR056884">
    <property type="entry name" value="NPHP3-like_N"/>
</dbReference>
<dbReference type="Pfam" id="PF24883">
    <property type="entry name" value="NPHP3_N"/>
    <property type="match status" value="1"/>
</dbReference>
<dbReference type="SUPFAM" id="SSF50978">
    <property type="entry name" value="WD40 repeat-like"/>
    <property type="match status" value="2"/>
</dbReference>
<reference evidence="5" key="1">
    <citation type="submission" date="2021-01" db="EMBL/GenBank/DDBJ databases">
        <authorList>
            <person name="Kaushik A."/>
        </authorList>
    </citation>
    <scope>NUCLEOTIDE SEQUENCE</scope>
    <source>
        <strain evidence="5">AG4-R118</strain>
    </source>
</reference>
<dbReference type="PROSITE" id="PS00678">
    <property type="entry name" value="WD_REPEATS_1"/>
    <property type="match status" value="9"/>
</dbReference>
<feature type="repeat" description="WD" evidence="3">
    <location>
        <begin position="962"/>
        <end position="1003"/>
    </location>
</feature>
<feature type="repeat" description="WD" evidence="3">
    <location>
        <begin position="919"/>
        <end position="960"/>
    </location>
</feature>
<proteinExistence type="predicted"/>
<dbReference type="PRINTS" id="PR00320">
    <property type="entry name" value="GPROTEINBRPT"/>
</dbReference>
<dbReference type="GO" id="GO:1990234">
    <property type="term" value="C:transferase complex"/>
    <property type="evidence" value="ECO:0007669"/>
    <property type="project" value="UniProtKB-ARBA"/>
</dbReference>
<evidence type="ECO:0000256" key="1">
    <source>
        <dbReference type="ARBA" id="ARBA00022574"/>
    </source>
</evidence>
<gene>
    <name evidence="5" type="ORF">RDB_LOCUS150329</name>
</gene>
<dbReference type="PANTHER" id="PTHR22847:SF637">
    <property type="entry name" value="WD REPEAT DOMAIN 5B"/>
    <property type="match status" value="1"/>
</dbReference>
<keyword evidence="2" id="KW-0677">Repeat</keyword>
<dbReference type="PROSITE" id="PS50082">
    <property type="entry name" value="WD_REPEATS_2"/>
    <property type="match status" value="12"/>
</dbReference>
<evidence type="ECO:0000259" key="4">
    <source>
        <dbReference type="Pfam" id="PF24883"/>
    </source>
</evidence>
<feature type="repeat" description="WD" evidence="3">
    <location>
        <begin position="1006"/>
        <end position="1040"/>
    </location>
</feature>
<dbReference type="InterPro" id="IPR001680">
    <property type="entry name" value="WD40_rpt"/>
</dbReference>
<dbReference type="InterPro" id="IPR027417">
    <property type="entry name" value="P-loop_NTPase"/>
</dbReference>
<feature type="repeat" description="WD" evidence="3">
    <location>
        <begin position="1096"/>
        <end position="1137"/>
    </location>
</feature>
<feature type="repeat" description="WD" evidence="3">
    <location>
        <begin position="1279"/>
        <end position="1320"/>
    </location>
</feature>
<dbReference type="InterPro" id="IPR011659">
    <property type="entry name" value="WD40"/>
</dbReference>
<feature type="repeat" description="WD" evidence="3">
    <location>
        <begin position="1406"/>
        <end position="1447"/>
    </location>
</feature>
<dbReference type="Pfam" id="PF07676">
    <property type="entry name" value="PD40"/>
    <property type="match status" value="1"/>
</dbReference>
<dbReference type="Gene3D" id="3.40.50.300">
    <property type="entry name" value="P-loop containing nucleotide triphosphate hydrolases"/>
    <property type="match status" value="1"/>
</dbReference>
<dbReference type="InterPro" id="IPR019775">
    <property type="entry name" value="WD40_repeat_CS"/>
</dbReference>
<name>A0A8H3HBS1_9AGAM</name>
<dbReference type="GO" id="GO:0005634">
    <property type="term" value="C:nucleus"/>
    <property type="evidence" value="ECO:0007669"/>
    <property type="project" value="TreeGrafter"/>
</dbReference>
<dbReference type="PROSITE" id="PS50294">
    <property type="entry name" value="WD_REPEATS_REGION"/>
    <property type="match status" value="11"/>
</dbReference>
<evidence type="ECO:0000256" key="2">
    <source>
        <dbReference type="ARBA" id="ARBA00022737"/>
    </source>
</evidence>
<dbReference type="Gene3D" id="2.130.10.10">
    <property type="entry name" value="YVTN repeat-like/Quinoprotein amine dehydrogenase"/>
    <property type="match status" value="5"/>
</dbReference>
<dbReference type="Proteomes" id="UP000663888">
    <property type="component" value="Unassembled WGS sequence"/>
</dbReference>
<keyword evidence="1 3" id="KW-0853">WD repeat</keyword>
<dbReference type="SUPFAM" id="SSF52540">
    <property type="entry name" value="P-loop containing nucleoside triphosphate hydrolases"/>
    <property type="match status" value="1"/>
</dbReference>
<dbReference type="Pfam" id="PF00400">
    <property type="entry name" value="WD40"/>
    <property type="match status" value="12"/>
</dbReference>
<evidence type="ECO:0000313" key="6">
    <source>
        <dbReference type="Proteomes" id="UP000663888"/>
    </source>
</evidence>
<feature type="repeat" description="WD" evidence="3">
    <location>
        <begin position="1448"/>
        <end position="1489"/>
    </location>
</feature>
<dbReference type="CDD" id="cd00200">
    <property type="entry name" value="WD40"/>
    <property type="match status" value="2"/>
</dbReference>
<dbReference type="SMART" id="SM00320">
    <property type="entry name" value="WD40"/>
    <property type="match status" value="13"/>
</dbReference>
<feature type="repeat" description="WD" evidence="3">
    <location>
        <begin position="1183"/>
        <end position="1216"/>
    </location>
</feature>
<feature type="domain" description="Nephrocystin 3-like N-terminal" evidence="4">
    <location>
        <begin position="366"/>
        <end position="531"/>
    </location>
</feature>
<dbReference type="InterPro" id="IPR015943">
    <property type="entry name" value="WD40/YVTN_repeat-like_dom_sf"/>
</dbReference>
<feature type="repeat" description="WD" evidence="3">
    <location>
        <begin position="1141"/>
        <end position="1171"/>
    </location>
</feature>
<evidence type="ECO:0000313" key="5">
    <source>
        <dbReference type="EMBL" id="CAE6498821.1"/>
    </source>
</evidence>
<dbReference type="EMBL" id="CAJMWX010001607">
    <property type="protein sequence ID" value="CAE6498821.1"/>
    <property type="molecule type" value="Genomic_DNA"/>
</dbReference>
<dbReference type="InterPro" id="IPR036322">
    <property type="entry name" value="WD40_repeat_dom_sf"/>
</dbReference>
<feature type="repeat" description="WD" evidence="3">
    <location>
        <begin position="1049"/>
        <end position="1080"/>
    </location>
</feature>
<feature type="repeat" description="WD" evidence="3">
    <location>
        <begin position="1236"/>
        <end position="1277"/>
    </location>
</feature>
<dbReference type="SUPFAM" id="SSF63829">
    <property type="entry name" value="Calcium-dependent phosphotriesterase"/>
    <property type="match status" value="1"/>
</dbReference>
<organism evidence="5 6">
    <name type="scientific">Rhizoctonia solani</name>
    <dbReference type="NCBI Taxonomy" id="456999"/>
    <lineage>
        <taxon>Eukaryota</taxon>
        <taxon>Fungi</taxon>
        <taxon>Dikarya</taxon>
        <taxon>Basidiomycota</taxon>
        <taxon>Agaricomycotina</taxon>
        <taxon>Agaricomycetes</taxon>
        <taxon>Cantharellales</taxon>
        <taxon>Ceratobasidiaceae</taxon>
        <taxon>Rhizoctonia</taxon>
    </lineage>
</organism>
<dbReference type="PANTHER" id="PTHR22847">
    <property type="entry name" value="WD40 REPEAT PROTEIN"/>
    <property type="match status" value="1"/>
</dbReference>
<dbReference type="InterPro" id="IPR020472">
    <property type="entry name" value="WD40_PAC1"/>
</dbReference>
<sequence length="1615" mass="177577">MSSDPPTPDPTRFRYCFTGIELRPSIIDPKCKISVKLFVDDELIYNFPWLDNTRPPQWARLSLCDASPTSRVLLRLTKRIRGKNRSFDFPSYQISEVDEGNGEMTVEHPELIWMATIKSLSPTVAERLFQDELNMMCRMDGAYDSLKPEETMKYLFKLALRFAGIAAQAASEGTSKLSFLIIAKSWELLEQETQLDDTVQEILRGLVHLQDIVEVIGQASSATLTTSMDQSNKAINDTIVGILALLEDISVSIFNRLATKDLAHASYDGTSPSEEYDTEAYLEHLQDLREAFHVTWAPTSSSPTGVALEDVSNEEDEPPVWSWEDFQATLDESTTNLTDPCEILNLLKPLDPSGYDPDQACLGGTREAVLKRILTWVQNRKNSESLMWISGQAGMGKTSIAASICQRLDGMQALACSFFCRRDDPNYRNPLRLINNLVHEFANRCPPYAKEVASAIRANRTICIAHFGIRYEGLVLGPLKRLKSLSPPTPLVVVVDALDECGDYESRGKVLRVLYDISQLAPWLKVIFTARPDSHLLEVFRNHCPREPIVHLQTYDASDDIHTYVQAHLGALSTKEQWPDTSIGQLCEMSQGVFLWAALATKYIKRSTIPALSRLQQILGNHKSPVTDHFDELYTTALNSAMNDHNADTKQAYTHSIGSILATLECASIPIPDLQYLLVAEGRIGEGTLERVVTAVAPLFLTIDDQCVRLYHSSFKDFIADPTRSRDFHIKLQQYNSDLTKACLTVMQRDLQFNICGLETSHLLNNEVPDLRRRIRSRVGTALKYACVHWIDYFVAFPNQSLIEALKCFFNGPQFIYWIEIFSLLGRLDVASSSLSTLVSLKLTQFNGWDSVVLQAADAQQLLLSFYDVIAASTPHLYISALAFAPSNSATAQRMRPYFPNTAKIVKGADLTWHPCIKTVFHPSTVQSLSLSPDGMRIMVGYSDGSISMWDKQTGTRIGEPLIGHTDSVACVVFSPSGGLSASGSHDTTIRVWDLTEGSELLSQTLSGHSGEVNSVAFSPYSPIIASGSSDKTIRLWDLKVMCPIGSPYIGHSSRVSSLAFSPDGTKLVSGSWDKTIRVWLVNGSDSKLAGNPLLITGHSDTVTCVVFSPDGSAVASGSADKTLQTWDVQSGSKIAAHVFPAKHSDTITSIAFSQDGKLIASSSLDGAVELRRAENLTPFCQRFGHFSPVHSITFSSDGTHVVSGSADMTTRVWDITMYPPIPFPISTKTMTTAPLVGHSSSINFLTISSDGSRIISGANDNTVRIWDSQTGAQTGGNLTGHSGYVYCVAISPDKARIVSGSYDKTLRLWDTTTYRNTNTYQHTSIVRRTGFSPDGTRIAFASDDYKLYLMDPATFRVIGSAFHGHSGVVNCMVFSPDGGHIASASSDCAVIMWDTKTYSRTSQSFPGHTSSVQSVAFSHCGTQLVSGASNGSMRVWETKTGNVVLTLTGHSNSVMAVAFSPYGSCILSASSDNTVRLWDAKTGQMIGQPIPGPWANPQCIALSTGGDHVVFGCGDYGIRVKKLEFGTTSATSQNTTSPPGAFLWPTNPLNLTSHPHHPGWVTHDQKSLTFWLPSQYQQPPQLWDTHKQVPHPQTFLDYSKFVHGTAWANVAQKA</sequence>
<feature type="repeat" description="WD" evidence="3">
    <location>
        <begin position="1363"/>
        <end position="1404"/>
    </location>
</feature>
<protein>
    <recommendedName>
        <fullName evidence="4">Nephrocystin 3-like N-terminal domain-containing protein</fullName>
    </recommendedName>
</protein>
<comment type="caution">
    <text evidence="5">The sequence shown here is derived from an EMBL/GenBank/DDBJ whole genome shotgun (WGS) entry which is preliminary data.</text>
</comment>
<evidence type="ECO:0000256" key="3">
    <source>
        <dbReference type="PROSITE-ProRule" id="PRU00221"/>
    </source>
</evidence>
<accession>A0A8H3HBS1</accession>